<evidence type="ECO:0000313" key="2">
    <source>
        <dbReference type="EMBL" id="KAE8293077.1"/>
    </source>
</evidence>
<comment type="caution">
    <text evidence="2">The sequence shown here is derived from an EMBL/GenBank/DDBJ whole genome shotgun (WGS) entry which is preliminary data.</text>
</comment>
<feature type="region of interest" description="Disordered" evidence="1">
    <location>
        <begin position="33"/>
        <end position="197"/>
    </location>
</feature>
<organism evidence="2 3">
    <name type="scientific">Larimichthys crocea</name>
    <name type="common">Large yellow croaker</name>
    <name type="synonym">Pseudosciaena crocea</name>
    <dbReference type="NCBI Taxonomy" id="215358"/>
    <lineage>
        <taxon>Eukaryota</taxon>
        <taxon>Metazoa</taxon>
        <taxon>Chordata</taxon>
        <taxon>Craniata</taxon>
        <taxon>Vertebrata</taxon>
        <taxon>Euteleostomi</taxon>
        <taxon>Actinopterygii</taxon>
        <taxon>Neopterygii</taxon>
        <taxon>Teleostei</taxon>
        <taxon>Neoteleostei</taxon>
        <taxon>Acanthomorphata</taxon>
        <taxon>Eupercaria</taxon>
        <taxon>Sciaenidae</taxon>
        <taxon>Larimichthys</taxon>
    </lineage>
</organism>
<feature type="region of interest" description="Disordered" evidence="1">
    <location>
        <begin position="461"/>
        <end position="498"/>
    </location>
</feature>
<proteinExistence type="predicted"/>
<dbReference type="InterPro" id="IPR009675">
    <property type="entry name" value="TPX2_fam"/>
</dbReference>
<name>A0A6G0IP14_LARCR</name>
<dbReference type="PANTHER" id="PTHR14326:SF44">
    <property type="entry name" value="TARGETING PROTEIN FOR XKLP2"/>
    <property type="match status" value="1"/>
</dbReference>
<reference evidence="2 3" key="1">
    <citation type="submission" date="2019-07" db="EMBL/GenBank/DDBJ databases">
        <title>Chromosome genome assembly for large yellow croaker.</title>
        <authorList>
            <person name="Xiao S."/>
        </authorList>
    </citation>
    <scope>NUCLEOTIDE SEQUENCE [LARGE SCALE GENOMIC DNA]</scope>
    <source>
        <strain evidence="2">JMULYC20181020</strain>
        <tissue evidence="2">Muscle</tissue>
    </source>
</reference>
<sequence>MAESDSGDACERYEFDAPSEVVDLKELENAEYDDKWFDQQAEGAEGPLKTPMRSDLPFRRSDMHTLPKAIVMPQVKTDVNSGPSTSASPPPNLVTSWGSAAPAQNGARPKRRTAAQSPAQPCRVSKRKGLTSGPAAPPSKKHKKSPVGRPAAKRSSVIRRNALQNSRTEARTRASAAAAASATPHTEPSTSEEQELERIRNLQKEVALHRKKNEASYKAALAGTAASSSTAHKEVDFITQLRKPSSPAKALKGATVPKPFNLSTSNKRKTEEPAAYVPMAQQIEQFEKRTPERYHLRSRRSQERGAFVSLFTAEFNIKFKFKAQELNRKILENVEGLKKPAVKGPTGLPEKKVLPPTVPESPAFILKKRVHVEPRVVEVKPPSPIKAPPVPHFGLPFQPRLAENHHVEVPQFKAQPLPDFDTVVLPEKKKLGPTKPEPFRLRLDERGAVKNARWEHTVKEEQKHQEEAAKFKARPNTVTHKEPFQPKKESRSAVGKFIDMQSCTTNPVLTA</sequence>
<evidence type="ECO:0000313" key="3">
    <source>
        <dbReference type="Proteomes" id="UP000424527"/>
    </source>
</evidence>
<dbReference type="EMBL" id="REGW02000008">
    <property type="protein sequence ID" value="KAE8293077.1"/>
    <property type="molecule type" value="Genomic_DNA"/>
</dbReference>
<protein>
    <submittedName>
        <fullName evidence="2">Targeting protein for Xklp2-B</fullName>
    </submittedName>
</protein>
<feature type="compositionally biased region" description="Basic and acidic residues" evidence="1">
    <location>
        <begin position="56"/>
        <end position="65"/>
    </location>
</feature>
<dbReference type="AlphaFoldDB" id="A0A6G0IP14"/>
<keyword evidence="3" id="KW-1185">Reference proteome</keyword>
<dbReference type="Proteomes" id="UP000424527">
    <property type="component" value="Unassembled WGS sequence"/>
</dbReference>
<feature type="compositionally biased region" description="Basic and acidic residues" evidence="1">
    <location>
        <begin position="479"/>
        <end position="491"/>
    </location>
</feature>
<feature type="region of interest" description="Disordered" evidence="1">
    <location>
        <begin position="242"/>
        <end position="273"/>
    </location>
</feature>
<dbReference type="GO" id="GO:0060236">
    <property type="term" value="P:regulation of mitotic spindle organization"/>
    <property type="evidence" value="ECO:0007669"/>
    <property type="project" value="InterPro"/>
</dbReference>
<feature type="compositionally biased region" description="Basic and acidic residues" evidence="1">
    <location>
        <begin position="461"/>
        <end position="470"/>
    </location>
</feature>
<gene>
    <name evidence="2" type="ORF">D5F01_LYC08172</name>
</gene>
<dbReference type="GO" id="GO:0005819">
    <property type="term" value="C:spindle"/>
    <property type="evidence" value="ECO:0007669"/>
    <property type="project" value="InterPro"/>
</dbReference>
<accession>A0A6G0IP14</accession>
<evidence type="ECO:0000256" key="1">
    <source>
        <dbReference type="SAM" id="MobiDB-lite"/>
    </source>
</evidence>
<dbReference type="PANTHER" id="PTHR14326">
    <property type="entry name" value="TARGETING PROTEIN FOR XKLP2"/>
    <property type="match status" value="1"/>
</dbReference>
<feature type="compositionally biased region" description="Low complexity" evidence="1">
    <location>
        <begin position="173"/>
        <end position="189"/>
    </location>
</feature>
<feature type="compositionally biased region" description="Polar residues" evidence="1">
    <location>
        <begin position="77"/>
        <end position="98"/>
    </location>
</feature>
<dbReference type="GO" id="GO:0005874">
    <property type="term" value="C:microtubule"/>
    <property type="evidence" value="ECO:0007669"/>
    <property type="project" value="InterPro"/>
</dbReference>